<dbReference type="PANTHER" id="PTHR35535:SF1">
    <property type="entry name" value="HEAT SHOCK PROTEIN HSLJ"/>
    <property type="match status" value="1"/>
</dbReference>
<dbReference type="Proteomes" id="UP001145353">
    <property type="component" value="Unassembled WGS sequence"/>
</dbReference>
<feature type="chain" id="PRO_5040879834" evidence="1">
    <location>
        <begin position="24"/>
        <end position="148"/>
    </location>
</feature>
<keyword evidence="4" id="KW-1185">Reference proteome</keyword>
<dbReference type="InterPro" id="IPR053147">
    <property type="entry name" value="Hsp_HslJ-like"/>
</dbReference>
<dbReference type="PROSITE" id="PS51257">
    <property type="entry name" value="PROKAR_LIPOPROTEIN"/>
    <property type="match status" value="1"/>
</dbReference>
<comment type="caution">
    <text evidence="3">The sequence shown here is derived from an EMBL/GenBank/DDBJ whole genome shotgun (WGS) entry which is preliminary data.</text>
</comment>
<evidence type="ECO:0000313" key="3">
    <source>
        <dbReference type="EMBL" id="MCT8504553.1"/>
    </source>
</evidence>
<evidence type="ECO:0000259" key="2">
    <source>
        <dbReference type="Pfam" id="PF03724"/>
    </source>
</evidence>
<evidence type="ECO:0000256" key="1">
    <source>
        <dbReference type="SAM" id="SignalP"/>
    </source>
</evidence>
<evidence type="ECO:0000313" key="4">
    <source>
        <dbReference type="Proteomes" id="UP001145353"/>
    </source>
</evidence>
<dbReference type="Pfam" id="PF03724">
    <property type="entry name" value="META"/>
    <property type="match status" value="1"/>
</dbReference>
<reference evidence="3" key="2">
    <citation type="journal article" date="2022" name="Syst. Appl. Microbiol.">
        <title>Chromohalobacter moromii sp. nov., a moderately halophilic bacterium isolated from lupine-based moromi fermentation.</title>
        <authorList>
            <person name="Lulf R.H."/>
            <person name="Hilgarth M."/>
            <person name="Ehrmann M.A."/>
        </authorList>
    </citation>
    <scope>NUCLEOTIDE SEQUENCE</scope>
    <source>
        <strain evidence="3">TMW 2.2304</strain>
    </source>
</reference>
<name>A0A9X3B4R8_9GAMM</name>
<proteinExistence type="predicted"/>
<dbReference type="RefSeq" id="WP_247619494.1">
    <property type="nucleotide sequence ID" value="NZ_JAHXCZ010000001.1"/>
</dbReference>
<feature type="domain" description="DUF306" evidence="2">
    <location>
        <begin position="33"/>
        <end position="143"/>
    </location>
</feature>
<dbReference type="InterPro" id="IPR005184">
    <property type="entry name" value="DUF306_Meta_HslJ"/>
</dbReference>
<dbReference type="EMBL" id="JAHXDE010000001">
    <property type="protein sequence ID" value="MCT8504553.1"/>
    <property type="molecule type" value="Genomic_DNA"/>
</dbReference>
<gene>
    <name evidence="3" type="ORF">KZO87_04115</name>
</gene>
<dbReference type="Gene3D" id="2.40.128.270">
    <property type="match status" value="1"/>
</dbReference>
<organism evidence="3 4">
    <name type="scientific">Chromohalobacter moromii</name>
    <dbReference type="NCBI Taxonomy" id="2860329"/>
    <lineage>
        <taxon>Bacteria</taxon>
        <taxon>Pseudomonadati</taxon>
        <taxon>Pseudomonadota</taxon>
        <taxon>Gammaproteobacteria</taxon>
        <taxon>Oceanospirillales</taxon>
        <taxon>Halomonadaceae</taxon>
        <taxon>Chromohalobacter</taxon>
    </lineage>
</organism>
<dbReference type="InterPro" id="IPR038670">
    <property type="entry name" value="HslJ-like_sf"/>
</dbReference>
<reference evidence="3" key="1">
    <citation type="submission" date="2021-07" db="EMBL/GenBank/DDBJ databases">
        <authorList>
            <person name="Luelf R.H."/>
        </authorList>
    </citation>
    <scope>NUCLEOTIDE SEQUENCE</scope>
    <source>
        <strain evidence="3">TMW 2.2304</strain>
    </source>
</reference>
<accession>A0A9X3B4R8</accession>
<protein>
    <submittedName>
        <fullName evidence="3">META domain-containing protein</fullName>
    </submittedName>
</protein>
<keyword evidence="1" id="KW-0732">Signal</keyword>
<dbReference type="PANTHER" id="PTHR35535">
    <property type="entry name" value="HEAT SHOCK PROTEIN HSLJ"/>
    <property type="match status" value="1"/>
</dbReference>
<dbReference type="AlphaFoldDB" id="A0A9X3B4R8"/>
<feature type="signal peptide" evidence="1">
    <location>
        <begin position="1"/>
        <end position="23"/>
    </location>
</feature>
<sequence length="148" mass="16561">MKRVVAGLSVLLAVIVIAGCAMQKEPDSARPDEPLVNTYWKLTELEGAPVEVVANQREPHFVLHADPARVMGSTGCNRMMGNYRVEEDKLYFSSLATTRMACEQGAHTEQRFLDVLNATDEWRVTGEHLTLLDAQHETLARFKAVHLQ</sequence>